<dbReference type="Gene3D" id="1.20.58.110">
    <property type="entry name" value="Ribosomal protein S20"/>
    <property type="match status" value="1"/>
</dbReference>
<evidence type="ECO:0000256" key="5">
    <source>
        <dbReference type="ARBA" id="ARBA00022980"/>
    </source>
</evidence>
<dbReference type="GO" id="GO:0006412">
    <property type="term" value="P:translation"/>
    <property type="evidence" value="ECO:0007669"/>
    <property type="project" value="UniProtKB-UniRule"/>
</dbReference>
<evidence type="ECO:0000256" key="6">
    <source>
        <dbReference type="ARBA" id="ARBA00023274"/>
    </source>
</evidence>
<accession>A0A1F5A9P3</accession>
<dbReference type="GO" id="GO:0070181">
    <property type="term" value="F:small ribosomal subunit rRNA binding"/>
    <property type="evidence" value="ECO:0007669"/>
    <property type="project" value="TreeGrafter"/>
</dbReference>
<comment type="function">
    <text evidence="1 8">Binds directly to 16S ribosomal RNA.</text>
</comment>
<feature type="region of interest" description="Disordered" evidence="9">
    <location>
        <begin position="120"/>
        <end position="146"/>
    </location>
</feature>
<evidence type="ECO:0000256" key="4">
    <source>
        <dbReference type="ARBA" id="ARBA00022884"/>
    </source>
</evidence>
<reference evidence="10 11" key="1">
    <citation type="journal article" date="2016" name="Nat. Commun.">
        <title>Thousands of microbial genomes shed light on interconnected biogeochemical processes in an aquifer system.</title>
        <authorList>
            <person name="Anantharaman K."/>
            <person name="Brown C.T."/>
            <person name="Hug L.A."/>
            <person name="Sharon I."/>
            <person name="Castelle C.J."/>
            <person name="Probst A.J."/>
            <person name="Thomas B.C."/>
            <person name="Singh A."/>
            <person name="Wilkins M.J."/>
            <person name="Karaoz U."/>
            <person name="Brodie E.L."/>
            <person name="Williams K.H."/>
            <person name="Hubbard S.S."/>
            <person name="Banfield J.F."/>
        </authorList>
    </citation>
    <scope>NUCLEOTIDE SEQUENCE [LARGE SCALE GENOMIC DNA]</scope>
</reference>
<evidence type="ECO:0000256" key="9">
    <source>
        <dbReference type="SAM" id="MobiDB-lite"/>
    </source>
</evidence>
<organism evidence="10 11">
    <name type="scientific">Candidatus Sediminicultor quintus</name>
    <dbReference type="NCBI Taxonomy" id="1797291"/>
    <lineage>
        <taxon>Bacteria</taxon>
        <taxon>Pseudomonadati</taxon>
        <taxon>Atribacterota</taxon>
        <taxon>Candidatus Phoenicimicrobiia</taxon>
        <taxon>Candidatus Pheonicimicrobiales</taxon>
        <taxon>Candidatus Phoenicimicrobiaceae</taxon>
        <taxon>Candidatus Sediminicultor</taxon>
    </lineage>
</organism>
<dbReference type="PANTHER" id="PTHR33398:SF1">
    <property type="entry name" value="SMALL RIBOSOMAL SUBUNIT PROTEIN BS20C"/>
    <property type="match status" value="1"/>
</dbReference>
<dbReference type="EMBL" id="MEYH01000069">
    <property type="protein sequence ID" value="OGD15058.1"/>
    <property type="molecule type" value="Genomic_DNA"/>
</dbReference>
<dbReference type="Proteomes" id="UP000177701">
    <property type="component" value="Unassembled WGS sequence"/>
</dbReference>
<dbReference type="GO" id="GO:0015935">
    <property type="term" value="C:small ribosomal subunit"/>
    <property type="evidence" value="ECO:0007669"/>
    <property type="project" value="TreeGrafter"/>
</dbReference>
<comment type="similarity">
    <text evidence="2 8">Belongs to the bacterial ribosomal protein bS20 family.</text>
</comment>
<keyword evidence="4 8" id="KW-0694">RNA-binding</keyword>
<evidence type="ECO:0000256" key="8">
    <source>
        <dbReference type="HAMAP-Rule" id="MF_00500"/>
    </source>
</evidence>
<keyword evidence="3 8" id="KW-0699">rRNA-binding</keyword>
<protein>
    <recommendedName>
        <fullName evidence="7 8">Small ribosomal subunit protein bS20</fullName>
    </recommendedName>
</protein>
<comment type="caution">
    <text evidence="10">The sequence shown here is derived from an EMBL/GenBank/DDBJ whole genome shotgun (WGS) entry which is preliminary data.</text>
</comment>
<dbReference type="GO" id="GO:0005829">
    <property type="term" value="C:cytosol"/>
    <property type="evidence" value="ECO:0007669"/>
    <property type="project" value="TreeGrafter"/>
</dbReference>
<dbReference type="SUPFAM" id="SSF46992">
    <property type="entry name" value="Ribosomal protein S20"/>
    <property type="match status" value="1"/>
</dbReference>
<evidence type="ECO:0000256" key="3">
    <source>
        <dbReference type="ARBA" id="ARBA00022730"/>
    </source>
</evidence>
<dbReference type="Pfam" id="PF01649">
    <property type="entry name" value="Ribosomal_S20p"/>
    <property type="match status" value="1"/>
</dbReference>
<evidence type="ECO:0000256" key="2">
    <source>
        <dbReference type="ARBA" id="ARBA00007634"/>
    </source>
</evidence>
<proteinExistence type="inferred from homology"/>
<dbReference type="InterPro" id="IPR036510">
    <property type="entry name" value="Ribosomal_bS20_sf"/>
</dbReference>
<dbReference type="GO" id="GO:0003735">
    <property type="term" value="F:structural constituent of ribosome"/>
    <property type="evidence" value="ECO:0007669"/>
    <property type="project" value="InterPro"/>
</dbReference>
<sequence length="146" mass="16200">MPQIKSSIKRVKTSEKSHLRNISCKSKIKSSTKKFILALSENNQEESIKYFKDTVSLLDKSVSKGILPKNTASRQKSNLTKKLNTLMKSEQIKESAPPAPKEVLETQEKPVVEKAAKAAKKPVVSKKKTGTIKTVKAKKPVVKKAK</sequence>
<dbReference type="FunFam" id="1.20.58.110:FF:000001">
    <property type="entry name" value="30S ribosomal protein S20"/>
    <property type="match status" value="1"/>
</dbReference>
<dbReference type="PANTHER" id="PTHR33398">
    <property type="entry name" value="30S RIBOSOMAL PROTEIN S20"/>
    <property type="match status" value="1"/>
</dbReference>
<dbReference type="InterPro" id="IPR002583">
    <property type="entry name" value="Ribosomal_bS20"/>
</dbReference>
<name>A0A1F5A9P3_9BACT</name>
<evidence type="ECO:0000313" key="10">
    <source>
        <dbReference type="EMBL" id="OGD15058.1"/>
    </source>
</evidence>
<evidence type="ECO:0000256" key="1">
    <source>
        <dbReference type="ARBA" id="ARBA00003134"/>
    </source>
</evidence>
<dbReference type="NCBIfam" id="TIGR00029">
    <property type="entry name" value="S20"/>
    <property type="match status" value="1"/>
</dbReference>
<gene>
    <name evidence="8" type="primary">rpsT</name>
    <name evidence="10" type="ORF">A2V47_06345</name>
</gene>
<keyword evidence="6 8" id="KW-0687">Ribonucleoprotein</keyword>
<dbReference type="STRING" id="1797291.A2V47_06345"/>
<keyword evidence="5 8" id="KW-0689">Ribosomal protein</keyword>
<evidence type="ECO:0000256" key="7">
    <source>
        <dbReference type="ARBA" id="ARBA00035136"/>
    </source>
</evidence>
<evidence type="ECO:0000313" key="11">
    <source>
        <dbReference type="Proteomes" id="UP000177701"/>
    </source>
</evidence>
<dbReference type="HAMAP" id="MF_00500">
    <property type="entry name" value="Ribosomal_bS20"/>
    <property type="match status" value="1"/>
</dbReference>
<dbReference type="AlphaFoldDB" id="A0A1F5A9P3"/>